<keyword evidence="7" id="KW-1185">Reference proteome</keyword>
<evidence type="ECO:0000313" key="6">
    <source>
        <dbReference type="EMBL" id="NSJ52490.1"/>
    </source>
</evidence>
<gene>
    <name evidence="6" type="ORF">G5B36_27980</name>
    <name evidence="5" type="ORF">L0N08_28815</name>
</gene>
<evidence type="ECO:0000313" key="5">
    <source>
        <dbReference type="EMBL" id="MCG4749412.1"/>
    </source>
</evidence>
<evidence type="ECO:0000313" key="8">
    <source>
        <dbReference type="Proteomes" id="UP001299608"/>
    </source>
</evidence>
<dbReference type="Pfam" id="PF03965">
    <property type="entry name" value="Penicillinase_R"/>
    <property type="match status" value="1"/>
</dbReference>
<keyword evidence="4" id="KW-0804">Transcription</keyword>
<evidence type="ECO:0000256" key="3">
    <source>
        <dbReference type="ARBA" id="ARBA00023125"/>
    </source>
</evidence>
<dbReference type="PIRSF" id="PIRSF019455">
    <property type="entry name" value="CopR_AtkY"/>
    <property type="match status" value="1"/>
</dbReference>
<keyword evidence="2" id="KW-0805">Transcription regulation</keyword>
<evidence type="ECO:0000256" key="1">
    <source>
        <dbReference type="ARBA" id="ARBA00011046"/>
    </source>
</evidence>
<dbReference type="Proteomes" id="UP001299608">
    <property type="component" value="Unassembled WGS sequence"/>
</dbReference>
<dbReference type="Gene3D" id="1.10.10.10">
    <property type="entry name" value="Winged helix-like DNA-binding domain superfamily/Winged helix DNA-binding domain"/>
    <property type="match status" value="1"/>
</dbReference>
<proteinExistence type="inferred from homology"/>
<accession>A0AAX1SI34</accession>
<reference evidence="6 7" key="1">
    <citation type="journal article" date="2020" name="Cell Host Microbe">
        <title>Functional and Genomic Variation between Human-Derived Isolates of Lachnospiraceae Reveals Inter- and Intra-Species Diversity.</title>
        <authorList>
            <person name="Sorbara M.T."/>
            <person name="Littmann E.R."/>
            <person name="Fontana E."/>
            <person name="Moody T.U."/>
            <person name="Kohout C.E."/>
            <person name="Gjonbalaj M."/>
            <person name="Eaton V."/>
            <person name="Seok R."/>
            <person name="Leiner I.M."/>
            <person name="Pamer E.G."/>
        </authorList>
    </citation>
    <scope>NUCLEOTIDE SEQUENCE [LARGE SCALE GENOMIC DNA]</scope>
    <source>
        <strain evidence="6 7">MSK.1.17</strain>
    </source>
</reference>
<dbReference type="Gene3D" id="1.10.4040.10">
    <property type="entry name" value="Penicillinase repressor domain"/>
    <property type="match status" value="1"/>
</dbReference>
<comment type="similarity">
    <text evidence="1">Belongs to the BlaI transcriptional regulatory family.</text>
</comment>
<organism evidence="5 8">
    <name type="scientific">Enterocloster aldenensis</name>
    <dbReference type="NCBI Taxonomy" id="358742"/>
    <lineage>
        <taxon>Bacteria</taxon>
        <taxon>Bacillati</taxon>
        <taxon>Bacillota</taxon>
        <taxon>Clostridia</taxon>
        <taxon>Lachnospirales</taxon>
        <taxon>Lachnospiraceae</taxon>
        <taxon>Enterocloster</taxon>
    </lineage>
</organism>
<dbReference type="RefSeq" id="WP_117560440.1">
    <property type="nucleotide sequence ID" value="NZ_BAABZL010000001.1"/>
</dbReference>
<comment type="caution">
    <text evidence="5">The sequence shown here is derived from an EMBL/GenBank/DDBJ whole genome shotgun (WGS) entry which is preliminary data.</text>
</comment>
<reference evidence="5" key="3">
    <citation type="submission" date="2022-01" db="EMBL/GenBank/DDBJ databases">
        <title>Collection of gut derived symbiotic bacterial strains cultured from healthy donors.</title>
        <authorList>
            <person name="Lin H."/>
            <person name="Kohout C."/>
            <person name="Waligurski E."/>
            <person name="Pamer E.G."/>
        </authorList>
    </citation>
    <scope>NUCLEOTIDE SEQUENCE</scope>
    <source>
        <strain evidence="5">DFI.6.55</strain>
    </source>
</reference>
<protein>
    <submittedName>
        <fullName evidence="5">BlaI/MecI/CopY family transcriptional regulator</fullName>
    </submittedName>
</protein>
<evidence type="ECO:0000256" key="4">
    <source>
        <dbReference type="ARBA" id="ARBA00023163"/>
    </source>
</evidence>
<dbReference type="InterPro" id="IPR036388">
    <property type="entry name" value="WH-like_DNA-bd_sf"/>
</dbReference>
<name>A0AAX1SI34_9FIRM</name>
<dbReference type="AlphaFoldDB" id="A0AAX1SI34"/>
<dbReference type="GeneID" id="97207035"/>
<dbReference type="EMBL" id="JAKNGE010000064">
    <property type="protein sequence ID" value="MCG4749412.1"/>
    <property type="molecule type" value="Genomic_DNA"/>
</dbReference>
<evidence type="ECO:0000256" key="2">
    <source>
        <dbReference type="ARBA" id="ARBA00023015"/>
    </source>
</evidence>
<dbReference type="InterPro" id="IPR005650">
    <property type="entry name" value="BlaI_family"/>
</dbReference>
<dbReference type="InterPro" id="IPR036390">
    <property type="entry name" value="WH_DNA-bd_sf"/>
</dbReference>
<dbReference type="GO" id="GO:0003677">
    <property type="term" value="F:DNA binding"/>
    <property type="evidence" value="ECO:0007669"/>
    <property type="project" value="UniProtKB-KW"/>
</dbReference>
<dbReference type="SUPFAM" id="SSF46785">
    <property type="entry name" value="Winged helix' DNA-binding domain"/>
    <property type="match status" value="1"/>
</dbReference>
<reference evidence="6" key="2">
    <citation type="submission" date="2020-02" db="EMBL/GenBank/DDBJ databases">
        <authorList>
            <person name="Littmann E."/>
            <person name="Sorbara M."/>
        </authorList>
    </citation>
    <scope>NUCLEOTIDE SEQUENCE</scope>
    <source>
        <strain evidence="6">MSK.1.17</strain>
    </source>
</reference>
<evidence type="ECO:0000313" key="7">
    <source>
        <dbReference type="Proteomes" id="UP000669239"/>
    </source>
</evidence>
<keyword evidence="3" id="KW-0238">DNA-binding</keyword>
<dbReference type="GO" id="GO:0045892">
    <property type="term" value="P:negative regulation of DNA-templated transcription"/>
    <property type="evidence" value="ECO:0007669"/>
    <property type="project" value="InterPro"/>
</dbReference>
<sequence length="129" mass="14891">MEEDRKVSLSDGEWRIMNLLWENPPQTIMELTRALEKDKGWSKNTVITMLNRLEAKSAVYHEEGQRAKRFYPSIERAGAALLETKGFLERVYEGSVSLMVDAMANSKSLSRHEIEELYEVLRKAEEDGL</sequence>
<dbReference type="EMBL" id="JAAITT010000076">
    <property type="protein sequence ID" value="NSJ52490.1"/>
    <property type="molecule type" value="Genomic_DNA"/>
</dbReference>
<dbReference type="Proteomes" id="UP000669239">
    <property type="component" value="Unassembled WGS sequence"/>
</dbReference>